<feature type="compositionally biased region" description="Basic and acidic residues" evidence="2">
    <location>
        <begin position="617"/>
        <end position="629"/>
    </location>
</feature>
<keyword evidence="3" id="KW-1133">Transmembrane helix</keyword>
<accession>W9YPG6</accession>
<dbReference type="STRING" id="1182542.W9YPG6"/>
<feature type="transmembrane region" description="Helical" evidence="3">
    <location>
        <begin position="1017"/>
        <end position="1034"/>
    </location>
</feature>
<evidence type="ECO:0000313" key="5">
    <source>
        <dbReference type="Proteomes" id="UP000019478"/>
    </source>
</evidence>
<dbReference type="OrthoDB" id="10652995at2759"/>
<feature type="compositionally biased region" description="Polar residues" evidence="2">
    <location>
        <begin position="383"/>
        <end position="393"/>
    </location>
</feature>
<gene>
    <name evidence="4" type="ORF">A1O3_00108</name>
</gene>
<evidence type="ECO:0000313" key="4">
    <source>
        <dbReference type="EMBL" id="EXJ91560.1"/>
    </source>
</evidence>
<name>W9YPG6_9EURO</name>
<feature type="region of interest" description="Disordered" evidence="2">
    <location>
        <begin position="89"/>
        <end position="131"/>
    </location>
</feature>
<dbReference type="HOGENOM" id="CLU_284680_0_0_1"/>
<dbReference type="RefSeq" id="XP_007728450.1">
    <property type="nucleotide sequence ID" value="XM_007730260.1"/>
</dbReference>
<keyword evidence="1" id="KW-0175">Coiled coil</keyword>
<feature type="coiled-coil region" evidence="1">
    <location>
        <begin position="150"/>
        <end position="177"/>
    </location>
</feature>
<feature type="compositionally biased region" description="Polar residues" evidence="2">
    <location>
        <begin position="528"/>
        <end position="542"/>
    </location>
</feature>
<evidence type="ECO:0000256" key="3">
    <source>
        <dbReference type="SAM" id="Phobius"/>
    </source>
</evidence>
<feature type="compositionally biased region" description="Polar residues" evidence="2">
    <location>
        <begin position="586"/>
        <end position="596"/>
    </location>
</feature>
<organism evidence="4 5">
    <name type="scientific">Capronia epimyces CBS 606.96</name>
    <dbReference type="NCBI Taxonomy" id="1182542"/>
    <lineage>
        <taxon>Eukaryota</taxon>
        <taxon>Fungi</taxon>
        <taxon>Dikarya</taxon>
        <taxon>Ascomycota</taxon>
        <taxon>Pezizomycotina</taxon>
        <taxon>Eurotiomycetes</taxon>
        <taxon>Chaetothyriomycetidae</taxon>
        <taxon>Chaetothyriales</taxon>
        <taxon>Herpotrichiellaceae</taxon>
        <taxon>Capronia</taxon>
    </lineage>
</organism>
<keyword evidence="3" id="KW-0472">Membrane</keyword>
<feature type="compositionally biased region" description="Low complexity" evidence="2">
    <location>
        <begin position="395"/>
        <end position="415"/>
    </location>
</feature>
<feature type="region of interest" description="Disordered" evidence="2">
    <location>
        <begin position="43"/>
        <end position="62"/>
    </location>
</feature>
<proteinExistence type="predicted"/>
<dbReference type="GeneID" id="19164250"/>
<feature type="region of interest" description="Disordered" evidence="2">
    <location>
        <begin position="912"/>
        <end position="945"/>
    </location>
</feature>
<keyword evidence="5" id="KW-1185">Reference proteome</keyword>
<dbReference type="Proteomes" id="UP000019478">
    <property type="component" value="Unassembled WGS sequence"/>
</dbReference>
<dbReference type="EMBL" id="AMGY01000001">
    <property type="protein sequence ID" value="EXJ91560.1"/>
    <property type="molecule type" value="Genomic_DNA"/>
</dbReference>
<comment type="caution">
    <text evidence="4">The sequence shown here is derived from an EMBL/GenBank/DDBJ whole genome shotgun (WGS) entry which is preliminary data.</text>
</comment>
<evidence type="ECO:0000256" key="2">
    <source>
        <dbReference type="SAM" id="MobiDB-lite"/>
    </source>
</evidence>
<feature type="compositionally biased region" description="Polar residues" evidence="2">
    <location>
        <begin position="1"/>
        <end position="15"/>
    </location>
</feature>
<feature type="region of interest" description="Disordered" evidence="2">
    <location>
        <begin position="492"/>
        <end position="555"/>
    </location>
</feature>
<dbReference type="AlphaFoldDB" id="W9YPG6"/>
<feature type="region of interest" description="Disordered" evidence="2">
    <location>
        <begin position="577"/>
        <end position="737"/>
    </location>
</feature>
<reference evidence="4 5" key="1">
    <citation type="submission" date="2013-03" db="EMBL/GenBank/DDBJ databases">
        <title>The Genome Sequence of Capronia epimyces CBS 606.96.</title>
        <authorList>
            <consortium name="The Broad Institute Genomics Platform"/>
            <person name="Cuomo C."/>
            <person name="de Hoog S."/>
            <person name="Gorbushina A."/>
            <person name="Walker B."/>
            <person name="Young S.K."/>
            <person name="Zeng Q."/>
            <person name="Gargeya S."/>
            <person name="Fitzgerald M."/>
            <person name="Haas B."/>
            <person name="Abouelleil A."/>
            <person name="Allen A.W."/>
            <person name="Alvarado L."/>
            <person name="Arachchi H.M."/>
            <person name="Berlin A.M."/>
            <person name="Chapman S.B."/>
            <person name="Gainer-Dewar J."/>
            <person name="Goldberg J."/>
            <person name="Griggs A."/>
            <person name="Gujja S."/>
            <person name="Hansen M."/>
            <person name="Howarth C."/>
            <person name="Imamovic A."/>
            <person name="Ireland A."/>
            <person name="Larimer J."/>
            <person name="McCowan C."/>
            <person name="Murphy C."/>
            <person name="Pearson M."/>
            <person name="Poon T.W."/>
            <person name="Priest M."/>
            <person name="Roberts A."/>
            <person name="Saif S."/>
            <person name="Shea T."/>
            <person name="Sisk P."/>
            <person name="Sykes S."/>
            <person name="Wortman J."/>
            <person name="Nusbaum C."/>
            <person name="Birren B."/>
        </authorList>
    </citation>
    <scope>NUCLEOTIDE SEQUENCE [LARGE SCALE GENOMIC DNA]</scope>
    <source>
        <strain evidence="4 5">CBS 606.96</strain>
    </source>
</reference>
<feature type="region of interest" description="Disordered" evidence="2">
    <location>
        <begin position="371"/>
        <end position="437"/>
    </location>
</feature>
<feature type="region of interest" description="Disordered" evidence="2">
    <location>
        <begin position="1"/>
        <end position="23"/>
    </location>
</feature>
<protein>
    <submittedName>
        <fullName evidence="4">Uncharacterized protein</fullName>
    </submittedName>
</protein>
<sequence>MDPTSTSPDLDQQSLVEDEDPGDLREVRGLGLFISSPKLNLSRAVGKRAEVSPPRKTPPISSVNSSIYETIIAKASPLLKAAADQKRESEEALSDTVEAPIAINSQTAAPPTPELARERQGDMAEAVTPSEEQIPNEELRVKYGQLLAEKEWLQMQHEELLKKMDLLEQDYLKQREELEDYPQKLSEAEDLCRRRQQEVAFLAETANIFHQALNTIREELEELKCRNVQIERTKKGFEKEATDAKNAQTECQGMCRAKEEEIANLTKKLEEYRLRSEESETKLQATKEEYKRTLEEMRECRNWIDKARSEQIQRDEDQIRFCDRRLMELLSKRHAFQHLSTSPFVQHQALADFLASPLATLPSSFHSLANSPRSATFRHLPPRNTNSTASIRSNWPRSPASSRQSWQSSQRGASSHAGASTVSNPEPLEWITPDYGDASPGPSRLSLEIADLQKRINLSGLVLSRPLSDQYYAQLSLDSPSRPEPLRIQGILDRGQEEETIRDGALGKVEDEPQYSPSENATRESREGSTQVPVEANPQPQAGQGADVQPHQLKSSGSEISIVGQGLELLEETSPLHKGRPVSETAGPSITLSPSSHHVDLDNDAGSALADTAQSENQRRRTSISERSRGTAGNLAPIKTKPNAFQSSSTRGPPPRSSIPPSDVVGEDRLTSPSRSPHSEKAQDSAATSSAVECHQTPGLRQRRSISPQHQSVEPLHNPLSVEERLRMRSTSRSPPDVKVGRWIMMVGDDSPGGSTLGGSTLIGSDYSDQMKDYSRLDPIGGAWIAALGSGSPSPTSTRQVTEIHLFPNLSNSTENVAGVANDLQSRGTRESGTFLSSCRRASAQAAETQTNFVSESTTDSIISKGIKILKQLPIYERRTESISSESSKAVTTPSISPVMSFTDILDGLEQVSDDDGSQIRDSASESGPEPTERELEFEDDPVMTGKTSRGAGKEIQFTWGAAAIVSTTWQEEEASPTAEREGDARAQYESRPSCTPTFYCTSSSLSGYVDRSPQQLLLLIFVAYVALALFVLGRGPLASTLNVGTCSTNSHTTRIPWCALRDRQTRDSPIDCPDQHGQVSRAIAMQIGT</sequence>
<evidence type="ECO:0000256" key="1">
    <source>
        <dbReference type="SAM" id="Coils"/>
    </source>
</evidence>
<feature type="coiled-coil region" evidence="1">
    <location>
        <begin position="206"/>
        <end position="300"/>
    </location>
</feature>
<keyword evidence="3" id="KW-0812">Transmembrane</keyword>